<feature type="transmembrane region" description="Helical" evidence="1">
    <location>
        <begin position="184"/>
        <end position="203"/>
    </location>
</feature>
<feature type="transmembrane region" description="Helical" evidence="1">
    <location>
        <begin position="72"/>
        <end position="97"/>
    </location>
</feature>
<keyword evidence="1" id="KW-1133">Transmembrane helix</keyword>
<comment type="caution">
    <text evidence="2">The sequence shown here is derived from an EMBL/GenBank/DDBJ whole genome shotgun (WGS) entry which is preliminary data.</text>
</comment>
<evidence type="ECO:0000313" key="2">
    <source>
        <dbReference type="EMBL" id="RGN32675.1"/>
    </source>
</evidence>
<feature type="transmembrane region" description="Helical" evidence="1">
    <location>
        <begin position="109"/>
        <end position="128"/>
    </location>
</feature>
<organism evidence="2 3">
    <name type="scientific">Bacteroides oleiciplenus</name>
    <dbReference type="NCBI Taxonomy" id="626931"/>
    <lineage>
        <taxon>Bacteria</taxon>
        <taxon>Pseudomonadati</taxon>
        <taxon>Bacteroidota</taxon>
        <taxon>Bacteroidia</taxon>
        <taxon>Bacteroidales</taxon>
        <taxon>Bacteroidaceae</taxon>
        <taxon>Bacteroides</taxon>
    </lineage>
</organism>
<accession>A0A3E5B5N7</accession>
<evidence type="ECO:0008006" key="4">
    <source>
        <dbReference type="Google" id="ProtNLM"/>
    </source>
</evidence>
<dbReference type="Proteomes" id="UP000260983">
    <property type="component" value="Unassembled WGS sequence"/>
</dbReference>
<keyword evidence="1" id="KW-0472">Membrane</keyword>
<feature type="transmembrane region" description="Helical" evidence="1">
    <location>
        <begin position="34"/>
        <end position="52"/>
    </location>
</feature>
<reference evidence="2 3" key="1">
    <citation type="submission" date="2018-08" db="EMBL/GenBank/DDBJ databases">
        <title>A genome reference for cultivated species of the human gut microbiota.</title>
        <authorList>
            <person name="Zou Y."/>
            <person name="Xue W."/>
            <person name="Luo G."/>
        </authorList>
    </citation>
    <scope>NUCLEOTIDE SEQUENCE [LARGE SCALE GENOMIC DNA]</scope>
    <source>
        <strain evidence="2 3">OM05-15BH</strain>
    </source>
</reference>
<evidence type="ECO:0000313" key="3">
    <source>
        <dbReference type="Proteomes" id="UP000260983"/>
    </source>
</evidence>
<feature type="transmembrane region" description="Helical" evidence="1">
    <location>
        <begin position="334"/>
        <end position="360"/>
    </location>
</feature>
<sequence>MFFLFYVVPIVSQTIFVGYEYEVFWRANDAMMDFVSNIEYLAFVSIFSYFIMKSSKKDAKMQNSSIEINHSITRFGSLAVVFSFVLTIALSGIEVLIGGYGYAYINSEVVNLNESVVGIGIIGYLIVLGNLRFVSRTKIIFLTTIVFCFFWIVGKRYIIAETMIMIICVLGTTKYISGKKMVQYLVVAGAILLPLCFLYGLLFKENVTSFLDYFNVDFSRQYTLVYQFYCDRIGRDISINPYDGIAYLLTFFIPRILWFEKPYPFVNYLTLSLVGQDYVEFESAGWATTCSIFSDLYDSLSILGLVLGIMMFLKMFKRINKEKRTHYKILWIYVTIKLLTVQISSTVLQITSMLILVFLVDKLFRNYVRIDIPNTGNYPMRVEKSR</sequence>
<dbReference type="AlphaFoldDB" id="A0A3E5B5N7"/>
<name>A0A3E5B5N7_9BACE</name>
<feature type="transmembrane region" description="Helical" evidence="1">
    <location>
        <begin position="296"/>
        <end position="313"/>
    </location>
</feature>
<keyword evidence="1" id="KW-0812">Transmembrane</keyword>
<feature type="transmembrane region" description="Helical" evidence="1">
    <location>
        <begin position="135"/>
        <end position="152"/>
    </location>
</feature>
<gene>
    <name evidence="2" type="ORF">DXB65_18100</name>
</gene>
<dbReference type="EMBL" id="QSUL01000013">
    <property type="protein sequence ID" value="RGN32675.1"/>
    <property type="molecule type" value="Genomic_DNA"/>
</dbReference>
<evidence type="ECO:0000256" key="1">
    <source>
        <dbReference type="SAM" id="Phobius"/>
    </source>
</evidence>
<protein>
    <recommendedName>
        <fullName evidence="4">Oligosaccharide repeat unit polymerase</fullName>
    </recommendedName>
</protein>
<proteinExistence type="predicted"/>